<evidence type="ECO:0000313" key="1">
    <source>
        <dbReference type="Proteomes" id="UP000095286"/>
    </source>
</evidence>
<dbReference type="WBParaSite" id="RSKR_0000590300.1">
    <property type="protein sequence ID" value="RSKR_0000590300.1"/>
    <property type="gene ID" value="RSKR_0000590300"/>
</dbReference>
<accession>A0AC35U043</accession>
<name>A0AC35U043_9BILA</name>
<proteinExistence type="predicted"/>
<evidence type="ECO:0000313" key="2">
    <source>
        <dbReference type="WBParaSite" id="RSKR_0000590300.1"/>
    </source>
</evidence>
<reference evidence="2" key="1">
    <citation type="submission" date="2016-11" db="UniProtKB">
        <authorList>
            <consortium name="WormBaseParasite"/>
        </authorList>
    </citation>
    <scope>IDENTIFICATION</scope>
    <source>
        <strain evidence="2">KR3021</strain>
    </source>
</reference>
<organism evidence="1 2">
    <name type="scientific">Rhabditophanes sp. KR3021</name>
    <dbReference type="NCBI Taxonomy" id="114890"/>
    <lineage>
        <taxon>Eukaryota</taxon>
        <taxon>Metazoa</taxon>
        <taxon>Ecdysozoa</taxon>
        <taxon>Nematoda</taxon>
        <taxon>Chromadorea</taxon>
        <taxon>Rhabditida</taxon>
        <taxon>Tylenchina</taxon>
        <taxon>Panagrolaimomorpha</taxon>
        <taxon>Strongyloidoidea</taxon>
        <taxon>Alloionematidae</taxon>
        <taxon>Rhabditophanes</taxon>
    </lineage>
</organism>
<sequence>MIEELMEKAISCFSKSTCYPPEGETNKTLNDPSSGKPHLPRLLHSFQLSFGGRQEGGSKVRPSDEILIPSTMPDAGDLTVAFESLIQELDLTPGQADTLRHQCDEKKWMMIVEQTIRKGNANNSECCQSYLHLLTTFQIHYPEGQDASIASQQLEELAICLRTESVSFVETFLKLEGLAKLVKILKNSIDKPSRSGIAMPVLLCFRALFNSSMGRDAVLSSPSHLLYVAGAISLPNGRCKALALSLLSGICLISEEGHGLVLKALTNVSSLMGERSRFQKVMDQLNQTQQQERDTERVRIAVMSLVNALLKSGVAERSLQFRLTLRYEMLMMGLQDVIDKLKTSTSSTLNDHFELFEMMREEDELEFGASLNLAENVTMDHENPIAMVEVIVSRLDNTVALPQFIAILQHFLMVPGDAKYIPLWKLFNLIIQQLSLQASVPDLEPQDFSTTGLKVNMEELLTRLRTQVDYDELEVKTKRLEQQLEDEKRRCIELENRLYDFQDGSSLDCFSRISDTSSNPSDPCHSPTPTIISMNTLPKNNPSIPLPPPLPGLGKPLRHVMLKKVPKNEGPLKSVNWNVIPQDKIKDTIWERLEDEKMYKLIDLPALSSTFSALKSDENDTNNNGMNTITRRLKSNNLISVIDSRRAHLCTIMMSKLRLTNKQIKVALMNMDENGLIPKDMIEQMLKYVPTKDEVGLLNEVVQKYKSPAVLASADRFIYEISTIPRYEERIKCIHTIRTFNERIEELAPCISAISKASISLSSSKRLQTLLSIMLAIGNYMNQGKHNGNAFGFHTRSLSAMADVKNSSKQDRQLLHFIVSLVESKFPEVINLNKELGSVYEASRMNDNEIQIELKSLESALNFLGAELKCQKVLGEETKENCLPNIVEEETGKSENASGRRNKSEKDRFICIVSTFLNQARQQFKEIESAKNKKNANYARCLEYFGEDSKMISSETFFGNFSKFLHLFEDCRTTLLLEKEEYERTQKATSFKNVFPKKVAKQPRNHFKRNAEKDFEKLINAIQTGEIFVDELKRLRSSFRGSRRILPTS</sequence>
<dbReference type="Proteomes" id="UP000095286">
    <property type="component" value="Unplaced"/>
</dbReference>
<protein>
    <submittedName>
        <fullName evidence="2">GBD/FH3 domain-containing protein</fullName>
    </submittedName>
</protein>